<accession>A0A0H1BEK1</accession>
<dbReference type="EMBL" id="LDEV01002226">
    <property type="protein sequence ID" value="KLJ09874.1"/>
    <property type="molecule type" value="Genomic_DNA"/>
</dbReference>
<comment type="caution">
    <text evidence="1">The sequence shown here is derived from an EMBL/GenBank/DDBJ whole genome shotgun (WGS) entry which is preliminary data.</text>
</comment>
<gene>
    <name evidence="1" type="ORF">EMPG_14700</name>
</gene>
<protein>
    <submittedName>
        <fullName evidence="1">Uncharacterized protein</fullName>
    </submittedName>
</protein>
<reference evidence="2" key="1">
    <citation type="journal article" date="2015" name="PLoS Genet.">
        <title>The dynamic genome and transcriptome of the human fungal pathogen Blastomyces and close relative Emmonsia.</title>
        <authorList>
            <person name="Munoz J.F."/>
            <person name="Gauthier G.M."/>
            <person name="Desjardins C.A."/>
            <person name="Gallo J.E."/>
            <person name="Holder J."/>
            <person name="Sullivan T.D."/>
            <person name="Marty A.J."/>
            <person name="Carmen J.C."/>
            <person name="Chen Z."/>
            <person name="Ding L."/>
            <person name="Gujja S."/>
            <person name="Magrini V."/>
            <person name="Misas E."/>
            <person name="Mitreva M."/>
            <person name="Priest M."/>
            <person name="Saif S."/>
            <person name="Whiston E.A."/>
            <person name="Young S."/>
            <person name="Zeng Q."/>
            <person name="Goldman W.E."/>
            <person name="Mardis E.R."/>
            <person name="Taylor J.W."/>
            <person name="McEwen J.G."/>
            <person name="Clay O.K."/>
            <person name="Klein B.S."/>
            <person name="Cuomo C.A."/>
        </authorList>
    </citation>
    <scope>NUCLEOTIDE SEQUENCE [LARGE SCALE GENOMIC DNA]</scope>
    <source>
        <strain evidence="2">UAMH 139</strain>
    </source>
</reference>
<feature type="non-terminal residue" evidence="1">
    <location>
        <position position="66"/>
    </location>
</feature>
<evidence type="ECO:0000313" key="2">
    <source>
        <dbReference type="Proteomes" id="UP000053573"/>
    </source>
</evidence>
<sequence>MTPNMNLRLLRRLIRRTNPRKLLDYPFPRLLIQPLRIPLLRHLNGDIDIDLYKRQTGRRPRARFLA</sequence>
<evidence type="ECO:0000313" key="1">
    <source>
        <dbReference type="EMBL" id="KLJ09874.1"/>
    </source>
</evidence>
<name>A0A0H1BEK1_9EURO</name>
<dbReference type="AlphaFoldDB" id="A0A0H1BEK1"/>
<proteinExistence type="predicted"/>
<dbReference type="Proteomes" id="UP000053573">
    <property type="component" value="Unassembled WGS sequence"/>
</dbReference>
<organism evidence="1 2">
    <name type="scientific">Blastomyces silverae</name>
    <dbReference type="NCBI Taxonomy" id="2060906"/>
    <lineage>
        <taxon>Eukaryota</taxon>
        <taxon>Fungi</taxon>
        <taxon>Dikarya</taxon>
        <taxon>Ascomycota</taxon>
        <taxon>Pezizomycotina</taxon>
        <taxon>Eurotiomycetes</taxon>
        <taxon>Eurotiomycetidae</taxon>
        <taxon>Onygenales</taxon>
        <taxon>Ajellomycetaceae</taxon>
        <taxon>Blastomyces</taxon>
    </lineage>
</organism>
<keyword evidence="2" id="KW-1185">Reference proteome</keyword>